<dbReference type="SUPFAM" id="SSF53901">
    <property type="entry name" value="Thiolase-like"/>
    <property type="match status" value="1"/>
</dbReference>
<dbReference type="GO" id="GO:0004315">
    <property type="term" value="F:3-oxoacyl-[acyl-carrier-protein] synthase activity"/>
    <property type="evidence" value="ECO:0007669"/>
    <property type="project" value="InterPro"/>
</dbReference>
<comment type="similarity">
    <text evidence="1 3">Belongs to the thiolase-like superfamily. Beta-ketoacyl-ACP synthases family.</text>
</comment>
<reference evidence="5 6" key="1">
    <citation type="submission" date="2019-10" db="EMBL/GenBank/DDBJ databases">
        <title>Complete genome sequence of Variovorax paradoxus 5C-2.</title>
        <authorList>
            <person name="Gogoleva N.E."/>
            <person name="Balkin A.S."/>
        </authorList>
    </citation>
    <scope>NUCLEOTIDE SEQUENCE [LARGE SCALE GENOMIC DNA]</scope>
    <source>
        <strain evidence="5 6">5C-2</strain>
    </source>
</reference>
<keyword evidence="2 3" id="KW-0808">Transferase</keyword>
<gene>
    <name evidence="5" type="ORF">GFK26_28625</name>
</gene>
<dbReference type="RefSeq" id="WP_153284943.1">
    <property type="nucleotide sequence ID" value="NZ_CP045644.1"/>
</dbReference>
<evidence type="ECO:0000259" key="4">
    <source>
        <dbReference type="PROSITE" id="PS52004"/>
    </source>
</evidence>
<dbReference type="Pfam" id="PF00109">
    <property type="entry name" value="ketoacyl-synt"/>
    <property type="match status" value="1"/>
</dbReference>
<accession>A0A5Q0M9I5</accession>
<dbReference type="EMBL" id="CP045644">
    <property type="protein sequence ID" value="QFZ86450.1"/>
    <property type="molecule type" value="Genomic_DNA"/>
</dbReference>
<dbReference type="InterPro" id="IPR020841">
    <property type="entry name" value="PKS_Beta-ketoAc_synthase_dom"/>
</dbReference>
<dbReference type="InterPro" id="IPR014030">
    <property type="entry name" value="Ketoacyl_synth_N"/>
</dbReference>
<dbReference type="Pfam" id="PF02801">
    <property type="entry name" value="Ketoacyl-synt_C"/>
    <property type="match status" value="1"/>
</dbReference>
<dbReference type="InterPro" id="IPR014031">
    <property type="entry name" value="Ketoacyl_synth_C"/>
</dbReference>
<dbReference type="SMART" id="SM00825">
    <property type="entry name" value="PKS_KS"/>
    <property type="match status" value="1"/>
</dbReference>
<dbReference type="AlphaFoldDB" id="A0A5Q0M9I5"/>
<organism evidence="5 6">
    <name type="scientific">Variovorax paradoxus</name>
    <dbReference type="NCBI Taxonomy" id="34073"/>
    <lineage>
        <taxon>Bacteria</taxon>
        <taxon>Pseudomonadati</taxon>
        <taxon>Pseudomonadota</taxon>
        <taxon>Betaproteobacteria</taxon>
        <taxon>Burkholderiales</taxon>
        <taxon>Comamonadaceae</taxon>
        <taxon>Variovorax</taxon>
    </lineage>
</organism>
<protein>
    <submittedName>
        <fullName evidence="5">Beta-ketoacyl synthase</fullName>
    </submittedName>
</protein>
<evidence type="ECO:0000256" key="2">
    <source>
        <dbReference type="ARBA" id="ARBA00022679"/>
    </source>
</evidence>
<dbReference type="Proteomes" id="UP000326780">
    <property type="component" value="Chromosome"/>
</dbReference>
<dbReference type="PANTHER" id="PTHR11712:SF347">
    <property type="entry name" value="BETA KETOACYL-ACYL CARRIER PROTEIN SYNTHASE"/>
    <property type="match status" value="1"/>
</dbReference>
<proteinExistence type="inferred from homology"/>
<dbReference type="InterPro" id="IPR018201">
    <property type="entry name" value="Ketoacyl_synth_AS"/>
</dbReference>
<dbReference type="InterPro" id="IPR016039">
    <property type="entry name" value="Thiolase-like"/>
</dbReference>
<dbReference type="PROSITE" id="PS52004">
    <property type="entry name" value="KS3_2"/>
    <property type="match status" value="1"/>
</dbReference>
<dbReference type="GO" id="GO:0006633">
    <property type="term" value="P:fatty acid biosynthetic process"/>
    <property type="evidence" value="ECO:0007669"/>
    <property type="project" value="InterPro"/>
</dbReference>
<dbReference type="PANTHER" id="PTHR11712">
    <property type="entry name" value="POLYKETIDE SYNTHASE-RELATED"/>
    <property type="match status" value="1"/>
</dbReference>
<dbReference type="PROSITE" id="PS51257">
    <property type="entry name" value="PROKAR_LIPOPROTEIN"/>
    <property type="match status" value="1"/>
</dbReference>
<evidence type="ECO:0000313" key="5">
    <source>
        <dbReference type="EMBL" id="QFZ86450.1"/>
    </source>
</evidence>
<evidence type="ECO:0000313" key="6">
    <source>
        <dbReference type="Proteomes" id="UP000326780"/>
    </source>
</evidence>
<dbReference type="InterPro" id="IPR000794">
    <property type="entry name" value="Beta-ketoacyl_synthase"/>
</dbReference>
<sequence length="360" mass="36762">MSLRSPVYLAGMGLACVLGDDLPSALAALRRGGVPPTPVTVADGLQWPVYTLPVPPGDWAQRVQHTVRRVVAQTGAGLDRDGPLFVASSSLDIGAMEHAQHDARLSGDLQDFADIAAAALDWQGPVFTVSTACTSALNAMLAAADMVRAGEAREALVIGAELDNRFTVAGFGAMQLLAPDSARPFGAGRQGLVLGEAVAALRLGSQPARWVLGGGANVVDGRNPSGTEASAVRAMCRETLARSGLQPADIDLIKVQAAGSLVNDAIEVEALRQVFDPLPPLVSLKSAIGHTLGAAGAAELALLVGCIEGGAWPSVGYALDETLGIALSDGPPARLRHILLNVVGFGGGHASLVLTDCSAA</sequence>
<dbReference type="PROSITE" id="PS00606">
    <property type="entry name" value="KS3_1"/>
    <property type="match status" value="1"/>
</dbReference>
<name>A0A5Q0M9I5_VARPD</name>
<evidence type="ECO:0000256" key="3">
    <source>
        <dbReference type="RuleBase" id="RU003694"/>
    </source>
</evidence>
<dbReference type="Gene3D" id="3.40.47.10">
    <property type="match status" value="1"/>
</dbReference>
<evidence type="ECO:0000256" key="1">
    <source>
        <dbReference type="ARBA" id="ARBA00008467"/>
    </source>
</evidence>
<feature type="domain" description="Ketosynthase family 3 (KS3)" evidence="4">
    <location>
        <begin position="4"/>
        <end position="356"/>
    </location>
</feature>